<sequence>MKLLLLLALCGAAIAQRNFACMPYVDPGPCRGLFPRYYYSSQERTCLSFLYGGCKGNLNNFVTFEECKASCAPTSDHERRCLARPEEGPCNGRAIMWGYNVTLGECQMFTYGGCDGSDNKYETKTMCEIVCKSDLPVHLDPVCLKPKYTGPCAGYFPRYYYNNTLKTCEQFIYGGCLSNGNNFVTIEECKNKCWVSPPEVCNYPVDSGPCLAHMLRFFYNTVTKACEQFVYSGCGGNQNNFRTYGACEKKCEKFMGVIPRA</sequence>
<evidence type="ECO:0000313" key="11">
    <source>
        <dbReference type="Proteomes" id="UP001321473"/>
    </source>
</evidence>
<reference evidence="9" key="3">
    <citation type="submission" date="2024-02" db="EMBL/GenBank/DDBJ databases">
        <authorList>
            <person name="Mcdaniel E.A."/>
            <person name="Celebi F.M."/>
            <person name="Reiter T."/>
            <person name="Weiss E.C."/>
            <person name="Chou S."/>
        </authorList>
    </citation>
    <scope>NUCLEOTIDE SEQUENCE</scope>
    <source>
        <strain evidence="9">F_SG_1</strain>
        <tissue evidence="9">Salivary glands</tissue>
    </source>
</reference>
<dbReference type="EMBL" id="JARKHS020032791">
    <property type="protein sequence ID" value="KAK8759644.1"/>
    <property type="molecule type" value="Genomic_DNA"/>
</dbReference>
<feature type="signal peptide" evidence="7">
    <location>
        <begin position="1"/>
        <end position="15"/>
    </location>
</feature>
<keyword evidence="5" id="KW-0722">Serine protease inhibitor</keyword>
<dbReference type="Gene3D" id="4.10.410.10">
    <property type="entry name" value="Pancreatic trypsin inhibitor Kunitz domain"/>
    <property type="match status" value="4"/>
</dbReference>
<dbReference type="EMBL" id="JARKHS020032792">
    <property type="protein sequence ID" value="KAK8759642.1"/>
    <property type="molecule type" value="Genomic_DNA"/>
</dbReference>
<feature type="domain" description="BPTI/Kunitz inhibitor" evidence="8">
    <location>
        <begin position="201"/>
        <end position="251"/>
    </location>
</feature>
<dbReference type="GO" id="GO:0005615">
    <property type="term" value="C:extracellular space"/>
    <property type="evidence" value="ECO:0007669"/>
    <property type="project" value="TreeGrafter"/>
</dbReference>
<dbReference type="PIRSF" id="PIRSF001620">
    <property type="entry name" value="TFPI"/>
    <property type="match status" value="1"/>
</dbReference>
<feature type="domain" description="BPTI/Kunitz inhibitor" evidence="8">
    <location>
        <begin position="143"/>
        <end position="193"/>
    </location>
</feature>
<dbReference type="InterPro" id="IPR002223">
    <property type="entry name" value="Kunitz_BPTI"/>
</dbReference>
<comment type="caution">
    <text evidence="9">The sequence shown here is derived from an EMBL/GenBank/DDBJ whole genome shotgun (WGS) entry which is preliminary data.</text>
</comment>
<organism evidence="9 11">
    <name type="scientific">Amblyomma americanum</name>
    <name type="common">Lone star tick</name>
    <dbReference type="NCBI Taxonomy" id="6943"/>
    <lineage>
        <taxon>Eukaryota</taxon>
        <taxon>Metazoa</taxon>
        <taxon>Ecdysozoa</taxon>
        <taxon>Arthropoda</taxon>
        <taxon>Chelicerata</taxon>
        <taxon>Arachnida</taxon>
        <taxon>Acari</taxon>
        <taxon>Parasitiformes</taxon>
        <taxon>Ixodida</taxon>
        <taxon>Ixodoidea</taxon>
        <taxon>Ixodidae</taxon>
        <taxon>Amblyomminae</taxon>
        <taxon>Amblyomma</taxon>
    </lineage>
</organism>
<comment type="subcellular location">
    <subcellularLocation>
        <location evidence="1">Secreted</location>
    </subcellularLocation>
</comment>
<dbReference type="SUPFAM" id="SSF57362">
    <property type="entry name" value="BPTI-like"/>
    <property type="match status" value="4"/>
</dbReference>
<dbReference type="PANTHER" id="PTHR45938">
    <property type="entry name" value="ACP24A4-RELATED"/>
    <property type="match status" value="1"/>
</dbReference>
<dbReference type="Proteomes" id="UP001321473">
    <property type="component" value="Unassembled WGS sequence"/>
</dbReference>
<keyword evidence="2" id="KW-0964">Secreted</keyword>
<reference evidence="9" key="2">
    <citation type="submission" date="2023-03" db="EMBL/GenBank/DDBJ databases">
        <authorList>
            <person name="Thuy-Boun P."/>
        </authorList>
    </citation>
    <scope>NUCLEOTIDE SEQUENCE</scope>
    <source>
        <strain evidence="9">F_SG_1</strain>
        <tissue evidence="9">Salivary glands</tissue>
    </source>
</reference>
<dbReference type="PRINTS" id="PR00759">
    <property type="entry name" value="BASICPTASE"/>
</dbReference>
<keyword evidence="3" id="KW-0646">Protease inhibitor</keyword>
<dbReference type="AlphaFoldDB" id="A0AAQ4DB02"/>
<keyword evidence="6" id="KW-1015">Disulfide bond</keyword>
<evidence type="ECO:0000256" key="5">
    <source>
        <dbReference type="ARBA" id="ARBA00022900"/>
    </source>
</evidence>
<dbReference type="GO" id="GO:0050431">
    <property type="term" value="F:transforming growth factor beta binding"/>
    <property type="evidence" value="ECO:0007669"/>
    <property type="project" value="TreeGrafter"/>
</dbReference>
<feature type="domain" description="BPTI/Kunitz inhibitor" evidence="8">
    <location>
        <begin position="21"/>
        <end position="71"/>
    </location>
</feature>
<feature type="chain" id="PRO_5044712263" description="BPTI/Kunitz inhibitor domain-containing protein" evidence="7">
    <location>
        <begin position="16"/>
        <end position="261"/>
    </location>
</feature>
<evidence type="ECO:0000256" key="6">
    <source>
        <dbReference type="ARBA" id="ARBA00023157"/>
    </source>
</evidence>
<dbReference type="PANTHER" id="PTHR45938:SF11">
    <property type="entry name" value="WAP, KAZAL, IMMUNOGLOBULIN, KUNITZ AND NTR DOMAIN-CONTAINING PROTEIN 2-LIKE"/>
    <property type="match status" value="1"/>
</dbReference>
<dbReference type="CDD" id="cd00109">
    <property type="entry name" value="Kunitz-type"/>
    <property type="match status" value="3"/>
</dbReference>
<dbReference type="PROSITE" id="PS50279">
    <property type="entry name" value="BPTI_KUNITZ_2"/>
    <property type="match status" value="4"/>
</dbReference>
<gene>
    <name evidence="10" type="ORF">V5799_002723</name>
    <name evidence="9" type="ORF">V5799_002725</name>
</gene>
<evidence type="ECO:0000256" key="2">
    <source>
        <dbReference type="ARBA" id="ARBA00022525"/>
    </source>
</evidence>
<protein>
    <recommendedName>
        <fullName evidence="8">BPTI/Kunitz inhibitor domain-containing protein</fullName>
    </recommendedName>
</protein>
<dbReference type="PROSITE" id="PS00280">
    <property type="entry name" value="BPTI_KUNITZ_1"/>
    <property type="match status" value="2"/>
</dbReference>
<dbReference type="InterPro" id="IPR008296">
    <property type="entry name" value="TFPI-like"/>
</dbReference>
<name>A0AAQ4DB02_AMBAM</name>
<evidence type="ECO:0000256" key="4">
    <source>
        <dbReference type="ARBA" id="ARBA00022729"/>
    </source>
</evidence>
<dbReference type="InterPro" id="IPR020901">
    <property type="entry name" value="Prtase_inh_Kunz-CS"/>
</dbReference>
<keyword evidence="4 7" id="KW-0732">Signal</keyword>
<evidence type="ECO:0000256" key="7">
    <source>
        <dbReference type="SAM" id="SignalP"/>
    </source>
</evidence>
<keyword evidence="11" id="KW-1185">Reference proteome</keyword>
<evidence type="ECO:0000256" key="1">
    <source>
        <dbReference type="ARBA" id="ARBA00004613"/>
    </source>
</evidence>
<evidence type="ECO:0000313" key="10">
    <source>
        <dbReference type="EMBL" id="KAK8759644.1"/>
    </source>
</evidence>
<dbReference type="GO" id="GO:0004867">
    <property type="term" value="F:serine-type endopeptidase inhibitor activity"/>
    <property type="evidence" value="ECO:0007669"/>
    <property type="project" value="UniProtKB-KW"/>
</dbReference>
<evidence type="ECO:0000313" key="9">
    <source>
        <dbReference type="EMBL" id="KAK8759642.1"/>
    </source>
</evidence>
<dbReference type="InterPro" id="IPR036880">
    <property type="entry name" value="Kunitz_BPTI_sf"/>
</dbReference>
<evidence type="ECO:0000259" key="8">
    <source>
        <dbReference type="PROSITE" id="PS50279"/>
    </source>
</evidence>
<proteinExistence type="predicted"/>
<reference evidence="9 11" key="1">
    <citation type="journal article" date="2023" name="Arcadia Sci">
        <title>De novo assembly of a long-read Amblyomma americanum tick genome.</title>
        <authorList>
            <person name="Chou S."/>
            <person name="Poskanzer K.E."/>
            <person name="Rollins M."/>
            <person name="Thuy-Boun P.S."/>
        </authorList>
    </citation>
    <scope>NUCLEOTIDE SEQUENCE [LARGE SCALE GENOMIC DNA]</scope>
    <source>
        <strain evidence="9">F_SG_1</strain>
        <tissue evidence="9">Salivary glands</tissue>
    </source>
</reference>
<dbReference type="GO" id="GO:0048019">
    <property type="term" value="F:receptor antagonist activity"/>
    <property type="evidence" value="ECO:0007669"/>
    <property type="project" value="TreeGrafter"/>
</dbReference>
<accession>A0AAQ4DB02</accession>
<dbReference type="Pfam" id="PF00014">
    <property type="entry name" value="Kunitz_BPTI"/>
    <property type="match status" value="4"/>
</dbReference>
<evidence type="ECO:0000256" key="3">
    <source>
        <dbReference type="ARBA" id="ARBA00022690"/>
    </source>
</evidence>
<dbReference type="SMART" id="SM00131">
    <property type="entry name" value="KU"/>
    <property type="match status" value="4"/>
</dbReference>
<feature type="domain" description="BPTI/Kunitz inhibitor" evidence="8">
    <location>
        <begin position="81"/>
        <end position="131"/>
    </location>
</feature>